<name>A0A6A5TQ79_9PLEO</name>
<feature type="compositionally biased region" description="Basic and acidic residues" evidence="1">
    <location>
        <begin position="149"/>
        <end position="158"/>
    </location>
</feature>
<evidence type="ECO:0000256" key="1">
    <source>
        <dbReference type="SAM" id="MobiDB-lite"/>
    </source>
</evidence>
<organism evidence="2 3">
    <name type="scientific">Byssothecium circinans</name>
    <dbReference type="NCBI Taxonomy" id="147558"/>
    <lineage>
        <taxon>Eukaryota</taxon>
        <taxon>Fungi</taxon>
        <taxon>Dikarya</taxon>
        <taxon>Ascomycota</taxon>
        <taxon>Pezizomycotina</taxon>
        <taxon>Dothideomycetes</taxon>
        <taxon>Pleosporomycetidae</taxon>
        <taxon>Pleosporales</taxon>
        <taxon>Massarineae</taxon>
        <taxon>Massarinaceae</taxon>
        <taxon>Byssothecium</taxon>
    </lineage>
</organism>
<evidence type="ECO:0000313" key="3">
    <source>
        <dbReference type="Proteomes" id="UP000800035"/>
    </source>
</evidence>
<accession>A0A6A5TQ79</accession>
<feature type="region of interest" description="Disordered" evidence="1">
    <location>
        <begin position="75"/>
        <end position="158"/>
    </location>
</feature>
<evidence type="ECO:0000313" key="2">
    <source>
        <dbReference type="EMBL" id="KAF1954394.1"/>
    </source>
</evidence>
<feature type="compositionally biased region" description="Polar residues" evidence="1">
    <location>
        <begin position="118"/>
        <end position="131"/>
    </location>
</feature>
<sequence length="158" mass="17612">MHFVDSWSRGLIFFGRRRMLFTWKVNGCTLVRPPFHPPRTALNLPTLILNPSPNSIEPSTGSPTTGIRIIHYCNRRPQPASQKSNPRRCPRQQKHKSPPAMTPHILEGPEHTIRHANSDPQSPGGTMPATSRDNRSPRRASPKISATSEGRRGESKGA</sequence>
<feature type="compositionally biased region" description="Basic residues" evidence="1">
    <location>
        <begin position="85"/>
        <end position="97"/>
    </location>
</feature>
<gene>
    <name evidence="2" type="ORF">CC80DRAFT_125879</name>
</gene>
<dbReference type="Proteomes" id="UP000800035">
    <property type="component" value="Unassembled WGS sequence"/>
</dbReference>
<reference evidence="2" key="1">
    <citation type="journal article" date="2020" name="Stud. Mycol.">
        <title>101 Dothideomycetes genomes: a test case for predicting lifestyles and emergence of pathogens.</title>
        <authorList>
            <person name="Haridas S."/>
            <person name="Albert R."/>
            <person name="Binder M."/>
            <person name="Bloem J."/>
            <person name="Labutti K."/>
            <person name="Salamov A."/>
            <person name="Andreopoulos B."/>
            <person name="Baker S."/>
            <person name="Barry K."/>
            <person name="Bills G."/>
            <person name="Bluhm B."/>
            <person name="Cannon C."/>
            <person name="Castanera R."/>
            <person name="Culley D."/>
            <person name="Daum C."/>
            <person name="Ezra D."/>
            <person name="Gonzalez J."/>
            <person name="Henrissat B."/>
            <person name="Kuo A."/>
            <person name="Liang C."/>
            <person name="Lipzen A."/>
            <person name="Lutzoni F."/>
            <person name="Magnuson J."/>
            <person name="Mondo S."/>
            <person name="Nolan M."/>
            <person name="Ohm R."/>
            <person name="Pangilinan J."/>
            <person name="Park H.-J."/>
            <person name="Ramirez L."/>
            <person name="Alfaro M."/>
            <person name="Sun H."/>
            <person name="Tritt A."/>
            <person name="Yoshinaga Y."/>
            <person name="Zwiers L.-H."/>
            <person name="Turgeon B."/>
            <person name="Goodwin S."/>
            <person name="Spatafora J."/>
            <person name="Crous P."/>
            <person name="Grigoriev I."/>
        </authorList>
    </citation>
    <scope>NUCLEOTIDE SEQUENCE</scope>
    <source>
        <strain evidence="2">CBS 675.92</strain>
    </source>
</reference>
<dbReference type="AlphaFoldDB" id="A0A6A5TQ79"/>
<feature type="compositionally biased region" description="Basic and acidic residues" evidence="1">
    <location>
        <begin position="107"/>
        <end position="117"/>
    </location>
</feature>
<keyword evidence="3" id="KW-1185">Reference proteome</keyword>
<dbReference type="EMBL" id="ML976999">
    <property type="protein sequence ID" value="KAF1954394.1"/>
    <property type="molecule type" value="Genomic_DNA"/>
</dbReference>
<proteinExistence type="predicted"/>
<protein>
    <submittedName>
        <fullName evidence="2">Uncharacterized protein</fullName>
    </submittedName>
</protein>